<feature type="region of interest" description="Disordered" evidence="1">
    <location>
        <begin position="30"/>
        <end position="59"/>
    </location>
</feature>
<dbReference type="RefSeq" id="WP_011830499.1">
    <property type="nucleotide sequence ID" value="NC_008825.1"/>
</dbReference>
<proteinExistence type="predicted"/>
<dbReference type="PROSITE" id="PS00018">
    <property type="entry name" value="EF_HAND_1"/>
    <property type="match status" value="1"/>
</dbReference>
<evidence type="ECO:0000313" key="4">
    <source>
        <dbReference type="EMBL" id="ABM95870.1"/>
    </source>
</evidence>
<evidence type="ECO:0000259" key="3">
    <source>
        <dbReference type="PROSITE" id="PS50222"/>
    </source>
</evidence>
<feature type="domain" description="EF-hand" evidence="3">
    <location>
        <begin position="49"/>
        <end position="75"/>
    </location>
</feature>
<feature type="chain" id="PRO_5002645866" description="EF-hand domain-containing protein" evidence="2">
    <location>
        <begin position="23"/>
        <end position="77"/>
    </location>
</feature>
<evidence type="ECO:0000256" key="2">
    <source>
        <dbReference type="SAM" id="SignalP"/>
    </source>
</evidence>
<dbReference type="InterPro" id="IPR018247">
    <property type="entry name" value="EF_Hand_1_Ca_BS"/>
</dbReference>
<dbReference type="InterPro" id="IPR002048">
    <property type="entry name" value="EF_hand_dom"/>
</dbReference>
<sequence>MSLLRTLIIAIGPMLGTSVALAQNAPAAKPETKATQAKSAAQPTGGRDWTQIDTNKDGYVSPEEMEVWLKANPGPAK</sequence>
<gene>
    <name evidence="4" type="ordered locus">Mpe_A2917</name>
</gene>
<dbReference type="Proteomes" id="UP000000366">
    <property type="component" value="Chromosome"/>
</dbReference>
<dbReference type="HOGENOM" id="CLU_2634056_0_0_4"/>
<accession>A2SJY1</accession>
<evidence type="ECO:0000313" key="5">
    <source>
        <dbReference type="Proteomes" id="UP000000366"/>
    </source>
</evidence>
<keyword evidence="2" id="KW-0732">Signal</keyword>
<dbReference type="GO" id="GO:0005509">
    <property type="term" value="F:calcium ion binding"/>
    <property type="evidence" value="ECO:0007669"/>
    <property type="project" value="InterPro"/>
</dbReference>
<evidence type="ECO:0000256" key="1">
    <source>
        <dbReference type="SAM" id="MobiDB-lite"/>
    </source>
</evidence>
<dbReference type="PROSITE" id="PS50222">
    <property type="entry name" value="EF_HAND_2"/>
    <property type="match status" value="1"/>
</dbReference>
<dbReference type="EMBL" id="CP000555">
    <property type="protein sequence ID" value="ABM95870.1"/>
    <property type="molecule type" value="Genomic_DNA"/>
</dbReference>
<dbReference type="KEGG" id="mpt:Mpe_A2917"/>
<keyword evidence="5" id="KW-1185">Reference proteome</keyword>
<feature type="signal peptide" evidence="2">
    <location>
        <begin position="1"/>
        <end position="22"/>
    </location>
</feature>
<dbReference type="AlphaFoldDB" id="A2SJY1"/>
<reference evidence="4 5" key="1">
    <citation type="journal article" date="2007" name="J. Bacteriol.">
        <title>Whole-genome analysis of the methyl tert-butyl ether-degrading beta-proteobacterium Methylibium petroleiphilum PM1.</title>
        <authorList>
            <person name="Kane S.R."/>
            <person name="Chakicherla A.Y."/>
            <person name="Chain P.S.G."/>
            <person name="Schmidt R."/>
            <person name="Shin M.W."/>
            <person name="Legler T.C."/>
            <person name="Scow K.M."/>
            <person name="Larimer F.W."/>
            <person name="Lucas S.M."/>
            <person name="Richardson P.M."/>
            <person name="Hristova K.R."/>
        </authorList>
    </citation>
    <scope>NUCLEOTIDE SEQUENCE [LARGE SCALE GENOMIC DNA]</scope>
    <source>
        <strain evidence="5">ATCC BAA-1232 / LMG 22953 / PM1</strain>
    </source>
</reference>
<protein>
    <recommendedName>
        <fullName evidence="3">EF-hand domain-containing protein</fullName>
    </recommendedName>
</protein>
<organism evidence="4 5">
    <name type="scientific">Methylibium petroleiphilum (strain ATCC BAA-1232 / LMG 22953 / PM1)</name>
    <dbReference type="NCBI Taxonomy" id="420662"/>
    <lineage>
        <taxon>Bacteria</taxon>
        <taxon>Pseudomonadati</taxon>
        <taxon>Pseudomonadota</taxon>
        <taxon>Betaproteobacteria</taxon>
        <taxon>Burkholderiales</taxon>
        <taxon>Sphaerotilaceae</taxon>
        <taxon>Methylibium</taxon>
    </lineage>
</organism>
<feature type="compositionally biased region" description="Polar residues" evidence="1">
    <location>
        <begin position="33"/>
        <end position="42"/>
    </location>
</feature>
<name>A2SJY1_METPP</name>